<name>A0A5C5X767_9PLAN</name>
<evidence type="ECO:0000313" key="2">
    <source>
        <dbReference type="Proteomes" id="UP000317243"/>
    </source>
</evidence>
<sequence>MSQASVCAGFIVDDEVNLDLVETVYEDVTNRDQYVRIMTHEESESVRLHLEAATFEWFGDEYPELHGNRFVSAKEIAAHIMGYSDRTKALCVGTFQVEFDDLPDGWLKSKTEASLWEETPVLPTDGAFLVNHDEYQSISWGRESPNHIFVKLIGQTEITVSEEMLVEACEFLEGGFYKICEGAR</sequence>
<proteinExistence type="predicted"/>
<dbReference type="AlphaFoldDB" id="A0A5C5X767"/>
<gene>
    <name evidence="1" type="ORF">KOR42_22730</name>
</gene>
<dbReference type="EMBL" id="SIHI01000001">
    <property type="protein sequence ID" value="TWT58886.1"/>
    <property type="molecule type" value="Genomic_DNA"/>
</dbReference>
<accession>A0A5C5X767</accession>
<keyword evidence="2" id="KW-1185">Reference proteome</keyword>
<organism evidence="1 2">
    <name type="scientific">Thalassoglobus neptunius</name>
    <dbReference type="NCBI Taxonomy" id="1938619"/>
    <lineage>
        <taxon>Bacteria</taxon>
        <taxon>Pseudomonadati</taxon>
        <taxon>Planctomycetota</taxon>
        <taxon>Planctomycetia</taxon>
        <taxon>Planctomycetales</taxon>
        <taxon>Planctomycetaceae</taxon>
        <taxon>Thalassoglobus</taxon>
    </lineage>
</organism>
<dbReference type="Proteomes" id="UP000317243">
    <property type="component" value="Unassembled WGS sequence"/>
</dbReference>
<protein>
    <submittedName>
        <fullName evidence="1">Uncharacterized protein</fullName>
    </submittedName>
</protein>
<evidence type="ECO:0000313" key="1">
    <source>
        <dbReference type="EMBL" id="TWT58886.1"/>
    </source>
</evidence>
<comment type="caution">
    <text evidence="1">The sequence shown here is derived from an EMBL/GenBank/DDBJ whole genome shotgun (WGS) entry which is preliminary data.</text>
</comment>
<dbReference type="RefSeq" id="WP_146509584.1">
    <property type="nucleotide sequence ID" value="NZ_SIHI01000001.1"/>
</dbReference>
<reference evidence="1 2" key="1">
    <citation type="submission" date="2019-02" db="EMBL/GenBank/DDBJ databases">
        <title>Deep-cultivation of Planctomycetes and their phenomic and genomic characterization uncovers novel biology.</title>
        <authorList>
            <person name="Wiegand S."/>
            <person name="Jogler M."/>
            <person name="Boedeker C."/>
            <person name="Pinto D."/>
            <person name="Vollmers J."/>
            <person name="Rivas-Marin E."/>
            <person name="Kohn T."/>
            <person name="Peeters S.H."/>
            <person name="Heuer A."/>
            <person name="Rast P."/>
            <person name="Oberbeckmann S."/>
            <person name="Bunk B."/>
            <person name="Jeske O."/>
            <person name="Meyerdierks A."/>
            <person name="Storesund J.E."/>
            <person name="Kallscheuer N."/>
            <person name="Luecker S."/>
            <person name="Lage O.M."/>
            <person name="Pohl T."/>
            <person name="Merkel B.J."/>
            <person name="Hornburger P."/>
            <person name="Mueller R.-W."/>
            <person name="Bruemmer F."/>
            <person name="Labrenz M."/>
            <person name="Spormann A.M."/>
            <person name="Op Den Camp H."/>
            <person name="Overmann J."/>
            <person name="Amann R."/>
            <person name="Jetten M.S.M."/>
            <person name="Mascher T."/>
            <person name="Medema M.H."/>
            <person name="Devos D.P."/>
            <person name="Kaster A.-K."/>
            <person name="Ovreas L."/>
            <person name="Rohde M."/>
            <person name="Galperin M.Y."/>
            <person name="Jogler C."/>
        </authorList>
    </citation>
    <scope>NUCLEOTIDE SEQUENCE [LARGE SCALE GENOMIC DNA]</scope>
    <source>
        <strain evidence="1 2">KOR42</strain>
    </source>
</reference>